<evidence type="ECO:0000256" key="6">
    <source>
        <dbReference type="ARBA" id="ARBA00023136"/>
    </source>
</evidence>
<dbReference type="Proteomes" id="UP000663852">
    <property type="component" value="Unassembled WGS sequence"/>
</dbReference>
<feature type="transmembrane region" description="Helical" evidence="8">
    <location>
        <begin position="521"/>
        <end position="549"/>
    </location>
</feature>
<dbReference type="InterPro" id="IPR000109">
    <property type="entry name" value="POT_fam"/>
</dbReference>
<comment type="similarity">
    <text evidence="2 7">Belongs to the major facilitator superfamily. Proton-dependent oligopeptide transporter (POT/PTR) (TC 2.A.17) family.</text>
</comment>
<dbReference type="Pfam" id="PF00854">
    <property type="entry name" value="PTR2"/>
    <property type="match status" value="2"/>
</dbReference>
<dbReference type="PROSITE" id="PS01023">
    <property type="entry name" value="PTR2_2"/>
    <property type="match status" value="1"/>
</dbReference>
<feature type="transmembrane region" description="Helical" evidence="8">
    <location>
        <begin position="479"/>
        <end position="501"/>
    </location>
</feature>
<evidence type="ECO:0000313" key="9">
    <source>
        <dbReference type="EMBL" id="CAF0972442.1"/>
    </source>
</evidence>
<feature type="transmembrane region" description="Helical" evidence="8">
    <location>
        <begin position="804"/>
        <end position="825"/>
    </location>
</feature>
<feature type="transmembrane region" description="Helical" evidence="8">
    <location>
        <begin position="688"/>
        <end position="706"/>
    </location>
</feature>
<feature type="transmembrane region" description="Helical" evidence="8">
    <location>
        <begin position="45"/>
        <end position="65"/>
    </location>
</feature>
<keyword evidence="6 8" id="KW-0472">Membrane</keyword>
<dbReference type="PANTHER" id="PTHR11654">
    <property type="entry name" value="OLIGOPEPTIDE TRANSPORTER-RELATED"/>
    <property type="match status" value="1"/>
</dbReference>
<evidence type="ECO:0000256" key="2">
    <source>
        <dbReference type="ARBA" id="ARBA00005982"/>
    </source>
</evidence>
<feature type="transmembrane region" description="Helical" evidence="8">
    <location>
        <begin position="657"/>
        <end position="676"/>
    </location>
</feature>
<reference evidence="9" key="1">
    <citation type="submission" date="2021-02" db="EMBL/GenBank/DDBJ databases">
        <authorList>
            <person name="Nowell W R."/>
        </authorList>
    </citation>
    <scope>NUCLEOTIDE SEQUENCE</scope>
</reference>
<dbReference type="EMBL" id="CAJNOJ010000053">
    <property type="protein sequence ID" value="CAF0972442.1"/>
    <property type="molecule type" value="Genomic_DNA"/>
</dbReference>
<feature type="transmembrane region" description="Helical" evidence="8">
    <location>
        <begin position="201"/>
        <end position="223"/>
    </location>
</feature>
<gene>
    <name evidence="9" type="ORF">EDS130_LOCUS13442</name>
</gene>
<feature type="transmembrane region" description="Helical" evidence="8">
    <location>
        <begin position="229"/>
        <end position="249"/>
    </location>
</feature>
<evidence type="ECO:0000256" key="7">
    <source>
        <dbReference type="RuleBase" id="RU003755"/>
    </source>
</evidence>
<accession>A0A814ETP0</accession>
<keyword evidence="4" id="KW-0571">Peptide transport</keyword>
<evidence type="ECO:0000256" key="8">
    <source>
        <dbReference type="SAM" id="Phobius"/>
    </source>
</evidence>
<dbReference type="GO" id="GO:0016020">
    <property type="term" value="C:membrane"/>
    <property type="evidence" value="ECO:0007669"/>
    <property type="project" value="UniProtKB-SubCell"/>
</dbReference>
<feature type="transmembrane region" description="Helical" evidence="8">
    <location>
        <begin position="1002"/>
        <end position="1026"/>
    </location>
</feature>
<evidence type="ECO:0000256" key="5">
    <source>
        <dbReference type="ARBA" id="ARBA00022989"/>
    </source>
</evidence>
<evidence type="ECO:0000256" key="3">
    <source>
        <dbReference type="ARBA" id="ARBA00022692"/>
    </source>
</evidence>
<dbReference type="InterPro" id="IPR036259">
    <property type="entry name" value="MFS_trans_sf"/>
</dbReference>
<evidence type="ECO:0000256" key="1">
    <source>
        <dbReference type="ARBA" id="ARBA00004141"/>
    </source>
</evidence>
<dbReference type="GO" id="GO:0022857">
    <property type="term" value="F:transmembrane transporter activity"/>
    <property type="evidence" value="ECO:0007669"/>
    <property type="project" value="InterPro"/>
</dbReference>
<protein>
    <submittedName>
        <fullName evidence="9">Uncharacterized protein</fullName>
    </submittedName>
</protein>
<feature type="transmembrane region" description="Helical" evidence="8">
    <location>
        <begin position="967"/>
        <end position="990"/>
    </location>
</feature>
<dbReference type="Gene3D" id="1.20.1250.20">
    <property type="entry name" value="MFS general substrate transporter like domains"/>
    <property type="match status" value="2"/>
</dbReference>
<feature type="transmembrane region" description="Helical" evidence="8">
    <location>
        <begin position="385"/>
        <end position="409"/>
    </location>
</feature>
<evidence type="ECO:0000256" key="4">
    <source>
        <dbReference type="ARBA" id="ARBA00022856"/>
    </source>
</evidence>
<dbReference type="GO" id="GO:0006857">
    <property type="term" value="P:oligopeptide transport"/>
    <property type="evidence" value="ECO:0007669"/>
    <property type="project" value="InterPro"/>
</dbReference>
<feature type="transmembrane region" description="Helical" evidence="8">
    <location>
        <begin position="85"/>
        <end position="104"/>
    </location>
</feature>
<sequence length="1186" mass="133813">MSINMIKASCIKMSETTVDEATPLVLTSQRTLLRSDQRTTFQRNLAVYLILFSAGFERLAFYSLAGNLTFFLDSKLISWRFPHTIIAPLIFLGTSYISAIVFSWISDGRLGRAKTILIGFTIYCIGYTFMILFANEHMHQNWCPLRNSTTEATAPDFFHELCIQYILPTLIITAIGVGAVQANMAVFGAEQVREQRSRMRYFDIYYAAVNTGGLLAFGAIAYLQINKGYFVGYLIPGVLLFLAFILFVLGCKCYVHIKPQDAVITAFLPVVINAFQSWRTRRRSQSGAINRNELHREQPIVETEADSTDYLSFTVSRPSWSFLDHAKVENNGRFPDRIVNDIKSLRRIMVVFLLLTPYWLLYVQVETTFIVQGAHMKLPTSFKRMPVVWLSLANQMIIIVTIFVLNTFVYKRLQASGRSFPINTRIVIGMTSAALSMCMAGTVEIFRQNICKTQNFTQIIADKEYVAANMSVFFQFPQYVGIGLSEVFTSVASLEFAYLAAPQSAQSLIMSLRFCSAGLSSFFGSGIVGLMSIECILPTTIASFSSILLKTKTTNGFISYLYRIDSIIDNYRVLLTSDIINNVQMTEASIDEGSPLIFHTSSIPSTPDHRTDFQRKLSVWLILISAGLERLAFYSLAGNLVLFLTSDVINWTPLHSVTASFIFLGTSYISALIFAWISDGKLGRAKTIIIGFLLYIIGYAFISLFSDNDQYKLYSTFCGRSNLTVLDTVGFFQEQCIAQILSTLILTAIGVGAVQANMAVFGAEQVREQRATTQYFDKYYAAVNIGGLIAFAFIAYGQQNDSYFIGYIIPSGLLIIALILFLIGYRFCIHIVPHDSVISNIIPVLINAFQTWRKHRRNSQILTNNRRQNSSTVLLDDPVDYSDQFSITTSGQTWSFLDYAKISNQGKFIDRTVDDIKSLRRIIVVFLLLIPYWLLYFQIETTFLVQGVHMKVMKFFRTDQGDHYMPVIWLSLGDQIIIIVAIFFLNTFVYKRLRASGRSISIRFRITIGMMSAALAMCMAGTVEIFRQKLCDSPPTIEQIIGKTNYTAADMSIFYQFPQYIGIGLSEVFASVASLEFAYLAAPRSAQSLIMSLRFCSAGLSSFFGSFYIGIFVKIKQDLAFENSSCKAADEPELFFVYFFVLAAFQVFFILVFLACDRKFHILKVSKQRFNTRLFVAPTSRSSTRC</sequence>
<proteinExistence type="inferred from homology"/>
<feature type="transmembrane region" description="Helical" evidence="8">
    <location>
        <begin position="737"/>
        <end position="758"/>
    </location>
</feature>
<feature type="transmembrane region" description="Helical" evidence="8">
    <location>
        <begin position="165"/>
        <end position="189"/>
    </location>
</feature>
<comment type="subcellular location">
    <subcellularLocation>
        <location evidence="1 7">Membrane</location>
        <topology evidence="1 7">Multi-pass membrane protein</topology>
    </subcellularLocation>
</comment>
<keyword evidence="3 7" id="KW-0812">Transmembrane</keyword>
<feature type="transmembrane region" description="Helical" evidence="8">
    <location>
        <begin position="617"/>
        <end position="637"/>
    </location>
</feature>
<feature type="transmembrane region" description="Helical" evidence="8">
    <location>
        <begin position="347"/>
        <end position="365"/>
    </location>
</feature>
<feature type="transmembrane region" description="Helical" evidence="8">
    <location>
        <begin position="922"/>
        <end position="947"/>
    </location>
</feature>
<organism evidence="9 10">
    <name type="scientific">Adineta ricciae</name>
    <name type="common">Rotifer</name>
    <dbReference type="NCBI Taxonomy" id="249248"/>
    <lineage>
        <taxon>Eukaryota</taxon>
        <taxon>Metazoa</taxon>
        <taxon>Spiralia</taxon>
        <taxon>Gnathifera</taxon>
        <taxon>Rotifera</taxon>
        <taxon>Eurotatoria</taxon>
        <taxon>Bdelloidea</taxon>
        <taxon>Adinetida</taxon>
        <taxon>Adinetidae</taxon>
        <taxon>Adineta</taxon>
    </lineage>
</organism>
<dbReference type="InterPro" id="IPR018456">
    <property type="entry name" value="PTR2_symporter_CS"/>
</dbReference>
<feature type="transmembrane region" description="Helical" evidence="8">
    <location>
        <begin position="779"/>
        <end position="798"/>
    </location>
</feature>
<comment type="caution">
    <text evidence="9">The sequence shown here is derived from an EMBL/GenBank/DDBJ whole genome shotgun (WGS) entry which is preliminary data.</text>
</comment>
<keyword evidence="7" id="KW-0813">Transport</keyword>
<name>A0A814ETP0_ADIRI</name>
<feature type="transmembrane region" description="Helical" evidence="8">
    <location>
        <begin position="1135"/>
        <end position="1156"/>
    </location>
</feature>
<feature type="transmembrane region" description="Helical" evidence="8">
    <location>
        <begin position="1093"/>
        <end position="1115"/>
    </location>
</feature>
<keyword evidence="4" id="KW-0653">Protein transport</keyword>
<dbReference type="OrthoDB" id="205993at2759"/>
<feature type="transmembrane region" description="Helical" evidence="8">
    <location>
        <begin position="1060"/>
        <end position="1081"/>
    </location>
</feature>
<keyword evidence="5 8" id="KW-1133">Transmembrane helix</keyword>
<evidence type="ECO:0000313" key="10">
    <source>
        <dbReference type="Proteomes" id="UP000663852"/>
    </source>
</evidence>
<dbReference type="AlphaFoldDB" id="A0A814ETP0"/>
<feature type="transmembrane region" description="Helical" evidence="8">
    <location>
        <begin position="116"/>
        <end position="134"/>
    </location>
</feature>
<dbReference type="SUPFAM" id="SSF103473">
    <property type="entry name" value="MFS general substrate transporter"/>
    <property type="match status" value="2"/>
</dbReference>